<dbReference type="CDD" id="cd01335">
    <property type="entry name" value="Radical_SAM"/>
    <property type="match status" value="1"/>
</dbReference>
<keyword evidence="4" id="KW-0004">4Fe-4S</keyword>
<reference evidence="18 19" key="1">
    <citation type="journal article" date="2016" name="Nat. Biotechnol.">
        <title>Measurement of bacterial replication rates in microbial communities.</title>
        <authorList>
            <person name="Brown C.T."/>
            <person name="Olm M.R."/>
            <person name="Thomas B.C."/>
            <person name="Banfield J.F."/>
        </authorList>
    </citation>
    <scope>NUCLEOTIDE SEQUENCE [LARGE SCALE GENOMIC DNA]</scope>
    <source>
        <strain evidence="18">CAG:67_53_122</strain>
    </source>
</reference>
<evidence type="ECO:0000256" key="9">
    <source>
        <dbReference type="ARBA" id="ARBA00022723"/>
    </source>
</evidence>
<dbReference type="InterPro" id="IPR038135">
    <property type="entry name" value="Methylthiotransferase_N_sf"/>
</dbReference>
<evidence type="ECO:0000313" key="18">
    <source>
        <dbReference type="EMBL" id="OKY96205.1"/>
    </source>
</evidence>
<dbReference type="GO" id="GO:0046872">
    <property type="term" value="F:metal ion binding"/>
    <property type="evidence" value="ECO:0007669"/>
    <property type="project" value="UniProtKB-KW"/>
</dbReference>
<evidence type="ECO:0000259" key="16">
    <source>
        <dbReference type="PROSITE" id="PS51449"/>
    </source>
</evidence>
<evidence type="ECO:0000256" key="4">
    <source>
        <dbReference type="ARBA" id="ARBA00022485"/>
    </source>
</evidence>
<dbReference type="NCBIfam" id="TIGR01579">
    <property type="entry name" value="MiaB-like-C"/>
    <property type="match status" value="1"/>
</dbReference>
<proteinExistence type="inferred from homology"/>
<dbReference type="GO" id="GO:0051539">
    <property type="term" value="F:4 iron, 4 sulfur cluster binding"/>
    <property type="evidence" value="ECO:0007669"/>
    <property type="project" value="UniProtKB-KW"/>
</dbReference>
<dbReference type="InterPro" id="IPR058240">
    <property type="entry name" value="rSAM_sf"/>
</dbReference>
<dbReference type="InterPro" id="IPR023404">
    <property type="entry name" value="rSAM_horseshoe"/>
</dbReference>
<accession>A0A1Q6FBG3</accession>
<comment type="cofactor">
    <cofactor evidence="1">
        <name>[4Fe-4S] cluster</name>
        <dbReference type="ChEBI" id="CHEBI:49883"/>
    </cofactor>
</comment>
<evidence type="ECO:0000259" key="17">
    <source>
        <dbReference type="PROSITE" id="PS51918"/>
    </source>
</evidence>
<evidence type="ECO:0000256" key="12">
    <source>
        <dbReference type="ARBA" id="ARBA00031213"/>
    </source>
</evidence>
<evidence type="ECO:0000256" key="7">
    <source>
        <dbReference type="ARBA" id="ARBA00022691"/>
    </source>
</evidence>
<dbReference type="FunFam" id="3.40.50.12160:FF:000004">
    <property type="entry name" value="Threonylcarbamoyladenosine tRNA methylthiotransferase MtaB"/>
    <property type="match status" value="1"/>
</dbReference>
<keyword evidence="7" id="KW-0949">S-adenosyl-L-methionine</keyword>
<evidence type="ECO:0000256" key="6">
    <source>
        <dbReference type="ARBA" id="ARBA00022679"/>
    </source>
</evidence>
<evidence type="ECO:0000256" key="2">
    <source>
        <dbReference type="ARBA" id="ARBA00002399"/>
    </source>
</evidence>
<dbReference type="STRING" id="28117.BHV66_02435"/>
<evidence type="ECO:0000256" key="1">
    <source>
        <dbReference type="ARBA" id="ARBA00001966"/>
    </source>
</evidence>
<dbReference type="GO" id="GO:0035598">
    <property type="term" value="F:tRNA (N(6)-L-threonylcarbamoyladenosine(37)-C(2))-methylthiotransferase activity"/>
    <property type="evidence" value="ECO:0007669"/>
    <property type="project" value="UniProtKB-EC"/>
</dbReference>
<name>A0A1Q6FBG3_9BACT</name>
<dbReference type="EMBL" id="MNQH01000002">
    <property type="protein sequence ID" value="OKY96205.1"/>
    <property type="molecule type" value="Genomic_DNA"/>
</dbReference>
<evidence type="ECO:0000256" key="13">
    <source>
        <dbReference type="ARBA" id="ARBA00051661"/>
    </source>
</evidence>
<dbReference type="Gene3D" id="3.80.30.20">
    <property type="entry name" value="tm_1862 like domain"/>
    <property type="match status" value="1"/>
</dbReference>
<comment type="function">
    <text evidence="2">Catalyzes the methylthiolation of N6-threonylcarbamoyladenosine (t(6)A), leading to the formation of 2-methylthio-N6-threonylcarbamoyladenosine (ms(2)t(6)A) at position 37 in tRNAs that read codons beginning with adenine.</text>
</comment>
<evidence type="ECO:0000256" key="10">
    <source>
        <dbReference type="ARBA" id="ARBA00023004"/>
    </source>
</evidence>
<feature type="domain" description="Radical SAM core" evidence="17">
    <location>
        <begin position="139"/>
        <end position="367"/>
    </location>
</feature>
<evidence type="ECO:0000256" key="15">
    <source>
        <dbReference type="ARBA" id="ARBA00069898"/>
    </source>
</evidence>
<feature type="domain" description="MTTase N-terminal" evidence="16">
    <location>
        <begin position="4"/>
        <end position="116"/>
    </location>
</feature>
<evidence type="ECO:0000256" key="11">
    <source>
        <dbReference type="ARBA" id="ARBA00023014"/>
    </source>
</evidence>
<gene>
    <name evidence="18" type="ORF">BHV66_02435</name>
</gene>
<dbReference type="PANTHER" id="PTHR11918">
    <property type="entry name" value="RADICAL SAM PROTEINS"/>
    <property type="match status" value="1"/>
</dbReference>
<dbReference type="Pfam" id="PF04055">
    <property type="entry name" value="Radical_SAM"/>
    <property type="match status" value="1"/>
</dbReference>
<dbReference type="InterPro" id="IPR005839">
    <property type="entry name" value="Methylthiotransferase"/>
</dbReference>
<dbReference type="SUPFAM" id="SSF102114">
    <property type="entry name" value="Radical SAM enzymes"/>
    <property type="match status" value="1"/>
</dbReference>
<dbReference type="PANTHER" id="PTHR11918:SF45">
    <property type="entry name" value="THREONYLCARBAMOYLADENOSINE TRNA METHYLTHIOTRANSFERASE"/>
    <property type="match status" value="1"/>
</dbReference>
<comment type="similarity">
    <text evidence="14">Belongs to the methylthiotransferase family. MtaB subfamily.</text>
</comment>
<dbReference type="Gene3D" id="3.40.50.12160">
    <property type="entry name" value="Methylthiotransferase, N-terminal domain"/>
    <property type="match status" value="1"/>
</dbReference>
<dbReference type="PROSITE" id="PS51918">
    <property type="entry name" value="RADICAL_SAM"/>
    <property type="match status" value="1"/>
</dbReference>
<dbReference type="EC" id="2.8.4.5" evidence="3"/>
<dbReference type="Pfam" id="PF00919">
    <property type="entry name" value="UPF0004"/>
    <property type="match status" value="1"/>
</dbReference>
<keyword evidence="8" id="KW-0819">tRNA processing</keyword>
<dbReference type="InterPro" id="IPR006467">
    <property type="entry name" value="MiaB-like_bact"/>
</dbReference>
<keyword evidence="9" id="KW-0479">Metal-binding</keyword>
<dbReference type="SFLD" id="SFLDS00029">
    <property type="entry name" value="Radical_SAM"/>
    <property type="match status" value="1"/>
</dbReference>
<keyword evidence="10" id="KW-0408">Iron</keyword>
<keyword evidence="6 18" id="KW-0808">Transferase</keyword>
<keyword evidence="11" id="KW-0411">Iron-sulfur</keyword>
<dbReference type="SFLD" id="SFLDG01061">
    <property type="entry name" value="methylthiotransferase"/>
    <property type="match status" value="1"/>
</dbReference>
<dbReference type="InterPro" id="IPR006638">
    <property type="entry name" value="Elp3/MiaA/NifB-like_rSAM"/>
</dbReference>
<evidence type="ECO:0000256" key="3">
    <source>
        <dbReference type="ARBA" id="ARBA00013273"/>
    </source>
</evidence>
<sequence>MQRRRVNFHTLGCKLNFSESSTLAREFEAGGFIRVGVSEAADISVINSCSVTEHADKKCRNLIRKIHRRNPAAIIVVTGCYAQLKPQEIASIEGVDLVLSNNDKGELFRRVAALAGKGPAQFTSCDVEELTNFFAAFSSGDRTRAFLKVQDGCDYKCAYCTIHYARGASRNMPIADLVKEAEQIAAAGQREIVITGINTGDFGRTTGERFIDLLRALNEVEGIERYRISSIEPNLLTDEIIAFCASSPKFQHHFHIPLQSGSDSVLARMRRRYTTAKFAERIEAVRRLMPDAFIGIDVIVGFPGETEADFRTTYEFLERLAPAYLHIFPFSERSGTPAVDFPDKVQPSVATRRVEELEKLCRRLHGEFCARAEGTTDEVLFESTMRGGMMFGYTGNYRRVKVLYDRSRINTICRVRLGRMDDANDLEGEIVDN</sequence>
<dbReference type="InterPro" id="IPR007197">
    <property type="entry name" value="rSAM"/>
</dbReference>
<evidence type="ECO:0000256" key="5">
    <source>
        <dbReference type="ARBA" id="ARBA00022490"/>
    </source>
</evidence>
<evidence type="ECO:0000256" key="8">
    <source>
        <dbReference type="ARBA" id="ARBA00022694"/>
    </source>
</evidence>
<protein>
    <recommendedName>
        <fullName evidence="15">Threonylcarbamoyladenosine tRNA methylthiotransferase MtaB</fullName>
        <ecNumber evidence="3">2.8.4.5</ecNumber>
    </recommendedName>
    <alternativeName>
        <fullName evidence="12">tRNA-t(6)A37 methylthiotransferase</fullName>
    </alternativeName>
</protein>
<comment type="catalytic activity">
    <reaction evidence="13">
        <text>N(6)-L-threonylcarbamoyladenosine(37) in tRNA + (sulfur carrier)-SH + AH2 + 2 S-adenosyl-L-methionine = 2-methylsulfanyl-N(6)-L-threonylcarbamoyladenosine(37) in tRNA + (sulfur carrier)-H + 5'-deoxyadenosine + L-methionine + A + S-adenosyl-L-homocysteine + 2 H(+)</text>
        <dbReference type="Rhea" id="RHEA:37075"/>
        <dbReference type="Rhea" id="RHEA-COMP:10163"/>
        <dbReference type="Rhea" id="RHEA-COMP:11092"/>
        <dbReference type="Rhea" id="RHEA-COMP:14737"/>
        <dbReference type="Rhea" id="RHEA-COMP:14739"/>
        <dbReference type="ChEBI" id="CHEBI:13193"/>
        <dbReference type="ChEBI" id="CHEBI:15378"/>
        <dbReference type="ChEBI" id="CHEBI:17319"/>
        <dbReference type="ChEBI" id="CHEBI:17499"/>
        <dbReference type="ChEBI" id="CHEBI:29917"/>
        <dbReference type="ChEBI" id="CHEBI:57844"/>
        <dbReference type="ChEBI" id="CHEBI:57856"/>
        <dbReference type="ChEBI" id="CHEBI:59789"/>
        <dbReference type="ChEBI" id="CHEBI:64428"/>
        <dbReference type="ChEBI" id="CHEBI:74418"/>
        <dbReference type="ChEBI" id="CHEBI:74420"/>
        <dbReference type="EC" id="2.8.4.5"/>
    </reaction>
</comment>
<dbReference type="InterPro" id="IPR013848">
    <property type="entry name" value="Methylthiotransferase_N"/>
</dbReference>
<dbReference type="NCBIfam" id="TIGR00089">
    <property type="entry name" value="MiaB/RimO family radical SAM methylthiotransferase"/>
    <property type="match status" value="1"/>
</dbReference>
<evidence type="ECO:0000313" key="19">
    <source>
        <dbReference type="Proteomes" id="UP000187417"/>
    </source>
</evidence>
<dbReference type="SFLD" id="SFLDG01082">
    <property type="entry name" value="B12-binding_domain_containing"/>
    <property type="match status" value="1"/>
</dbReference>
<evidence type="ECO:0000256" key="14">
    <source>
        <dbReference type="ARBA" id="ARBA00061574"/>
    </source>
</evidence>
<dbReference type="SMART" id="SM00729">
    <property type="entry name" value="Elp3"/>
    <property type="match status" value="1"/>
</dbReference>
<dbReference type="AlphaFoldDB" id="A0A1Q6FBG3"/>
<comment type="caution">
    <text evidence="18">The sequence shown here is derived from an EMBL/GenBank/DDBJ whole genome shotgun (WGS) entry which is preliminary data.</text>
</comment>
<organism evidence="18 19">
    <name type="scientific">Alistipes putredinis</name>
    <dbReference type="NCBI Taxonomy" id="28117"/>
    <lineage>
        <taxon>Bacteria</taxon>
        <taxon>Pseudomonadati</taxon>
        <taxon>Bacteroidota</taxon>
        <taxon>Bacteroidia</taxon>
        <taxon>Bacteroidales</taxon>
        <taxon>Rikenellaceae</taxon>
        <taxon>Alistipes</taxon>
    </lineage>
</organism>
<dbReference type="PROSITE" id="PS01278">
    <property type="entry name" value="MTTASE_RADICAL"/>
    <property type="match status" value="1"/>
</dbReference>
<dbReference type="FunFam" id="3.80.30.20:FF:000001">
    <property type="entry name" value="tRNA-2-methylthio-N(6)-dimethylallyladenosine synthase 2"/>
    <property type="match status" value="1"/>
</dbReference>
<dbReference type="PROSITE" id="PS51449">
    <property type="entry name" value="MTTASE_N"/>
    <property type="match status" value="1"/>
</dbReference>
<keyword evidence="5" id="KW-0963">Cytoplasm</keyword>
<dbReference type="Proteomes" id="UP000187417">
    <property type="component" value="Unassembled WGS sequence"/>
</dbReference>
<dbReference type="InterPro" id="IPR020612">
    <property type="entry name" value="Methylthiotransferase_CS"/>
</dbReference>
<dbReference type="RefSeq" id="WP_276678042.1">
    <property type="nucleotide sequence ID" value="NZ_BAAFLA010000002.1"/>
</dbReference>